<evidence type="ECO:0008006" key="3">
    <source>
        <dbReference type="Google" id="ProtNLM"/>
    </source>
</evidence>
<dbReference type="PANTHER" id="PTHR21342">
    <property type="entry name" value="PHOSPHOPANTETHEINE ADENYLYLTRANSFERASE"/>
    <property type="match status" value="1"/>
</dbReference>
<comment type="caution">
    <text evidence="1">The sequence shown here is derived from an EMBL/GenBank/DDBJ whole genome shotgun (WGS) entry which is preliminary data.</text>
</comment>
<keyword evidence="2" id="KW-1185">Reference proteome</keyword>
<sequence>MSAPGRHLVWEGRFQPIHRGHVAYVGELLGRCDSLTVVVVANETSTEVAGVSPVPDFSAVVDQHHVGEKNPWPLWLRRLMVVETLAAAYPDAPLTVLAGHRLDLDWELYDQLLPPDRVFAVPSRDDFEDAKAAAWRSLGQRVLRVDVAGLPVVSGTEVRRRMAAGEDLDAVLLPRTRELLQGHAGAGCGAFGTVKDVQ</sequence>
<dbReference type="Proteomes" id="UP001206206">
    <property type="component" value="Unassembled WGS sequence"/>
</dbReference>
<dbReference type="PANTHER" id="PTHR21342:SF0">
    <property type="entry name" value="BIFUNCTIONAL NMN ADENYLYLTRANSFERASE_NUDIX HYDROLASE"/>
    <property type="match status" value="1"/>
</dbReference>
<organism evidence="1 2">
    <name type="scientific">Streptantibioticus rubrisoli</name>
    <dbReference type="NCBI Taxonomy" id="1387313"/>
    <lineage>
        <taxon>Bacteria</taxon>
        <taxon>Bacillati</taxon>
        <taxon>Actinomycetota</taxon>
        <taxon>Actinomycetes</taxon>
        <taxon>Kitasatosporales</taxon>
        <taxon>Streptomycetaceae</taxon>
        <taxon>Streptantibioticus</taxon>
    </lineage>
</organism>
<dbReference type="InterPro" id="IPR014729">
    <property type="entry name" value="Rossmann-like_a/b/a_fold"/>
</dbReference>
<evidence type="ECO:0000313" key="2">
    <source>
        <dbReference type="Proteomes" id="UP001206206"/>
    </source>
</evidence>
<reference evidence="1 2" key="1">
    <citation type="submission" date="2022-06" db="EMBL/GenBank/DDBJ databases">
        <title>Draft genome sequence of type strain Streptomyces rubrisoli DSM 42083.</title>
        <authorList>
            <person name="Duangmal K."/>
            <person name="Klaysubun C."/>
        </authorList>
    </citation>
    <scope>NUCLEOTIDE SEQUENCE [LARGE SCALE GENOMIC DNA]</scope>
    <source>
        <strain evidence="1 2">DSM 42083</strain>
    </source>
</reference>
<protein>
    <recommendedName>
        <fullName evidence="3">Cytidyltransferase-like domain-containing protein</fullName>
    </recommendedName>
</protein>
<accession>A0ABT1P906</accession>
<name>A0ABT1P906_9ACTN</name>
<gene>
    <name evidence="1" type="ORF">NON19_07400</name>
</gene>
<evidence type="ECO:0000313" key="1">
    <source>
        <dbReference type="EMBL" id="MCQ4041859.1"/>
    </source>
</evidence>
<proteinExistence type="predicted"/>
<dbReference type="EMBL" id="JANFNH010000004">
    <property type="protein sequence ID" value="MCQ4041859.1"/>
    <property type="molecule type" value="Genomic_DNA"/>
</dbReference>
<dbReference type="Gene3D" id="3.40.50.620">
    <property type="entry name" value="HUPs"/>
    <property type="match status" value="1"/>
</dbReference>
<dbReference type="SUPFAM" id="SSF52374">
    <property type="entry name" value="Nucleotidylyl transferase"/>
    <property type="match status" value="1"/>
</dbReference>